<feature type="domain" description="Release factor glutamine methyltransferase N-terminal" evidence="7">
    <location>
        <begin position="23"/>
        <end position="93"/>
    </location>
</feature>
<keyword evidence="9" id="KW-1185">Reference proteome</keyword>
<dbReference type="EC" id="2.1.1.297" evidence="5"/>
<dbReference type="KEGG" id="emt:CPZ25_019255"/>
<dbReference type="Proteomes" id="UP000218387">
    <property type="component" value="Chromosome"/>
</dbReference>
<dbReference type="InterPro" id="IPR050320">
    <property type="entry name" value="N5-glutamine_MTase"/>
</dbReference>
<evidence type="ECO:0000256" key="5">
    <source>
        <dbReference type="HAMAP-Rule" id="MF_02126"/>
    </source>
</evidence>
<comment type="catalytic activity">
    <reaction evidence="4 5">
        <text>L-glutaminyl-[peptide chain release factor] + S-adenosyl-L-methionine = N(5)-methyl-L-glutaminyl-[peptide chain release factor] + S-adenosyl-L-homocysteine + H(+)</text>
        <dbReference type="Rhea" id="RHEA:42896"/>
        <dbReference type="Rhea" id="RHEA-COMP:10271"/>
        <dbReference type="Rhea" id="RHEA-COMP:10272"/>
        <dbReference type="ChEBI" id="CHEBI:15378"/>
        <dbReference type="ChEBI" id="CHEBI:30011"/>
        <dbReference type="ChEBI" id="CHEBI:57856"/>
        <dbReference type="ChEBI" id="CHEBI:59789"/>
        <dbReference type="ChEBI" id="CHEBI:61891"/>
        <dbReference type="EC" id="2.1.1.297"/>
    </reaction>
</comment>
<dbReference type="CDD" id="cd02440">
    <property type="entry name" value="AdoMet_MTases"/>
    <property type="match status" value="1"/>
</dbReference>
<keyword evidence="3 5" id="KW-0949">S-adenosyl-L-methionine</keyword>
<comment type="function">
    <text evidence="5">Methylates the class 1 translation termination release factors RF1/PrfA and RF2/PrfB on the glutamine residue of the universally conserved GGQ motif.</text>
</comment>
<reference evidence="8 9" key="1">
    <citation type="submission" date="2018-05" db="EMBL/GenBank/DDBJ databases">
        <title>Genome comparison of Eubacterium sp.</title>
        <authorList>
            <person name="Feng Y."/>
            <person name="Sanchez-Andrea I."/>
            <person name="Stams A.J.M."/>
            <person name="De Vos W.M."/>
        </authorList>
    </citation>
    <scope>NUCLEOTIDE SEQUENCE [LARGE SCALE GENOMIC DNA]</scope>
    <source>
        <strain evidence="8 9">YI</strain>
    </source>
</reference>
<dbReference type="NCBIfam" id="TIGR03534">
    <property type="entry name" value="RF_mod_PrmC"/>
    <property type="match status" value="1"/>
</dbReference>
<accession>A0A4P9CCP7</accession>
<organism evidence="8 9">
    <name type="scientific">Eubacterium maltosivorans</name>
    <dbReference type="NCBI Taxonomy" id="2041044"/>
    <lineage>
        <taxon>Bacteria</taxon>
        <taxon>Bacillati</taxon>
        <taxon>Bacillota</taxon>
        <taxon>Clostridia</taxon>
        <taxon>Eubacteriales</taxon>
        <taxon>Eubacteriaceae</taxon>
        <taxon>Eubacterium</taxon>
    </lineage>
</organism>
<evidence type="ECO:0000259" key="7">
    <source>
        <dbReference type="Pfam" id="PF17827"/>
    </source>
</evidence>
<dbReference type="InterPro" id="IPR004556">
    <property type="entry name" value="HemK-like"/>
</dbReference>
<comment type="similarity">
    <text evidence="5">Belongs to the protein N5-glutamine methyltransferase family. PrmC subfamily.</text>
</comment>
<proteinExistence type="inferred from homology"/>
<keyword evidence="1 5" id="KW-0489">Methyltransferase</keyword>
<dbReference type="EMBL" id="CP029487">
    <property type="protein sequence ID" value="QCT73363.1"/>
    <property type="molecule type" value="Genomic_DNA"/>
</dbReference>
<evidence type="ECO:0000256" key="2">
    <source>
        <dbReference type="ARBA" id="ARBA00022679"/>
    </source>
</evidence>
<dbReference type="AlphaFoldDB" id="A0A4P9CCP7"/>
<evidence type="ECO:0000313" key="9">
    <source>
        <dbReference type="Proteomes" id="UP000218387"/>
    </source>
</evidence>
<feature type="binding site" evidence="5">
    <location>
        <position position="210"/>
    </location>
    <ligand>
        <name>S-adenosyl-L-methionine</name>
        <dbReference type="ChEBI" id="CHEBI:59789"/>
    </ligand>
</feature>
<dbReference type="HAMAP" id="MF_02126">
    <property type="entry name" value="RF_methyltr_PrmC"/>
    <property type="match status" value="1"/>
</dbReference>
<dbReference type="InterPro" id="IPR029063">
    <property type="entry name" value="SAM-dependent_MTases_sf"/>
</dbReference>
<dbReference type="Gene3D" id="1.10.8.10">
    <property type="entry name" value="DNA helicase RuvA subunit, C-terminal domain"/>
    <property type="match status" value="1"/>
</dbReference>
<dbReference type="GO" id="GO:0003676">
    <property type="term" value="F:nucleic acid binding"/>
    <property type="evidence" value="ECO:0007669"/>
    <property type="project" value="InterPro"/>
</dbReference>
<feature type="binding site" evidence="5">
    <location>
        <position position="166"/>
    </location>
    <ligand>
        <name>S-adenosyl-L-methionine</name>
        <dbReference type="ChEBI" id="CHEBI:59789"/>
    </ligand>
</feature>
<dbReference type="PROSITE" id="PS00092">
    <property type="entry name" value="N6_MTASE"/>
    <property type="match status" value="1"/>
</dbReference>
<dbReference type="NCBIfam" id="TIGR00536">
    <property type="entry name" value="hemK_fam"/>
    <property type="match status" value="1"/>
</dbReference>
<dbReference type="GO" id="GO:0102559">
    <property type="term" value="F:peptide chain release factor N(5)-glutamine methyltransferase activity"/>
    <property type="evidence" value="ECO:0007669"/>
    <property type="project" value="UniProtKB-EC"/>
</dbReference>
<evidence type="ECO:0000259" key="6">
    <source>
        <dbReference type="Pfam" id="PF05175"/>
    </source>
</evidence>
<evidence type="ECO:0000256" key="3">
    <source>
        <dbReference type="ARBA" id="ARBA00022691"/>
    </source>
</evidence>
<name>A0A4P9CCP7_EUBML</name>
<dbReference type="PANTHER" id="PTHR18895:SF74">
    <property type="entry name" value="MTRF1L RELEASE FACTOR GLUTAMINE METHYLTRANSFERASE"/>
    <property type="match status" value="1"/>
</dbReference>
<dbReference type="InterPro" id="IPR019874">
    <property type="entry name" value="RF_methyltr_PrmC"/>
</dbReference>
<gene>
    <name evidence="5 8" type="primary">prmC</name>
    <name evidence="8" type="ORF">CPZ25_019255</name>
</gene>
<evidence type="ECO:0000256" key="4">
    <source>
        <dbReference type="ARBA" id="ARBA00048391"/>
    </source>
</evidence>
<keyword evidence="2 5" id="KW-0808">Transferase</keyword>
<dbReference type="GO" id="GO:0032259">
    <property type="term" value="P:methylation"/>
    <property type="evidence" value="ECO:0007669"/>
    <property type="project" value="UniProtKB-KW"/>
</dbReference>
<evidence type="ECO:0000313" key="8">
    <source>
        <dbReference type="EMBL" id="QCT73363.1"/>
    </source>
</evidence>
<dbReference type="InterPro" id="IPR002052">
    <property type="entry name" value="DNA_methylase_N6_adenine_CS"/>
</dbReference>
<dbReference type="Pfam" id="PF05175">
    <property type="entry name" value="MTS"/>
    <property type="match status" value="1"/>
</dbReference>
<feature type="domain" description="Methyltransferase small" evidence="6">
    <location>
        <begin position="135"/>
        <end position="213"/>
    </location>
</feature>
<dbReference type="Gene3D" id="3.40.50.150">
    <property type="entry name" value="Vaccinia Virus protein VP39"/>
    <property type="match status" value="1"/>
</dbReference>
<dbReference type="InterPro" id="IPR007848">
    <property type="entry name" value="Small_mtfrase_dom"/>
</dbReference>
<dbReference type="RefSeq" id="WP_090413324.1">
    <property type="nucleotide sequence ID" value="NZ_CP029487.1"/>
</dbReference>
<evidence type="ECO:0000256" key="1">
    <source>
        <dbReference type="ARBA" id="ARBA00022603"/>
    </source>
</evidence>
<dbReference type="Pfam" id="PF17827">
    <property type="entry name" value="PrmC_N"/>
    <property type="match status" value="1"/>
</dbReference>
<feature type="binding site" evidence="5">
    <location>
        <begin position="210"/>
        <end position="213"/>
    </location>
    <ligand>
        <name>substrate</name>
    </ligand>
</feature>
<comment type="caution">
    <text evidence="5">Lacks conserved residue(s) required for the propagation of feature annotation.</text>
</comment>
<dbReference type="PANTHER" id="PTHR18895">
    <property type="entry name" value="HEMK METHYLTRANSFERASE"/>
    <property type="match status" value="1"/>
</dbReference>
<protein>
    <recommendedName>
        <fullName evidence="5">Release factor glutamine methyltransferase</fullName>
        <shortName evidence="5">RF MTase</shortName>
        <ecNumber evidence="5">2.1.1.297</ecNumber>
    </recommendedName>
    <alternativeName>
        <fullName evidence="5">N5-glutamine methyltransferase PrmC</fullName>
    </alternativeName>
    <alternativeName>
        <fullName evidence="5">Protein-(glutamine-N5) MTase PrmC</fullName>
    </alternativeName>
    <alternativeName>
        <fullName evidence="5">Protein-glutamine N-methyltransferase PrmC</fullName>
    </alternativeName>
</protein>
<sequence length="304" mass="33112">MNESRFLVTGFFIVKNRMNTIKELIEAGSTRLAQCGSVSPRLDAEVLLASVLNCARITFYSDPQKAVSFEDAEEYRSRIDRRALLEPVAYITGEKEFMGLVFHVSPDVLIPRPDTESLVEAILERVIPQIKQDTGKPRVLDLCTGSGAIGLSLKFFDPSAVVTLTDISGRALKVAAENARNLGFSNITMVESDLFKGLSKTEPFDLIVSNPPYIPDGIIPTLQRDIVDYEPMLALSGGVTGYDLYERIAGEAGPYLRKGGAIVLEVGNAQEVRVAELLEAQGFGAITMVPDLTGAVRGVVAWKE</sequence>
<dbReference type="InterPro" id="IPR040758">
    <property type="entry name" value="PrmC_N"/>
</dbReference>
<dbReference type="SUPFAM" id="SSF53335">
    <property type="entry name" value="S-adenosyl-L-methionine-dependent methyltransferases"/>
    <property type="match status" value="1"/>
</dbReference>